<proteinExistence type="predicted"/>
<organism evidence="1 2">
    <name type="scientific">Candidatus Magasanikbacteria bacterium RIFCSPLOWO2_12_FULL_43_12</name>
    <dbReference type="NCBI Taxonomy" id="1798692"/>
    <lineage>
        <taxon>Bacteria</taxon>
        <taxon>Candidatus Magasanikiibacteriota</taxon>
    </lineage>
</organism>
<comment type="caution">
    <text evidence="1">The sequence shown here is derived from an EMBL/GenBank/DDBJ whole genome shotgun (WGS) entry which is preliminary data.</text>
</comment>
<dbReference type="InterPro" id="IPR013321">
    <property type="entry name" value="Arc_rbn_hlx_hlx"/>
</dbReference>
<evidence type="ECO:0000313" key="2">
    <source>
        <dbReference type="Proteomes" id="UP000178347"/>
    </source>
</evidence>
<dbReference type="InterPro" id="IPR007337">
    <property type="entry name" value="RelB/DinJ"/>
</dbReference>
<reference evidence="1 2" key="1">
    <citation type="journal article" date="2016" name="Nat. Commun.">
        <title>Thousands of microbial genomes shed light on interconnected biogeochemical processes in an aquifer system.</title>
        <authorList>
            <person name="Anantharaman K."/>
            <person name="Brown C.T."/>
            <person name="Hug L.A."/>
            <person name="Sharon I."/>
            <person name="Castelle C.J."/>
            <person name="Probst A.J."/>
            <person name="Thomas B.C."/>
            <person name="Singh A."/>
            <person name="Wilkins M.J."/>
            <person name="Karaoz U."/>
            <person name="Brodie E.L."/>
            <person name="Williams K.H."/>
            <person name="Hubbard S.S."/>
            <person name="Banfield J.F."/>
        </authorList>
    </citation>
    <scope>NUCLEOTIDE SEQUENCE [LARGE SCALE GENOMIC DNA]</scope>
</reference>
<dbReference type="STRING" id="1798692.A3G00_01455"/>
<dbReference type="GO" id="GO:0006355">
    <property type="term" value="P:regulation of DNA-templated transcription"/>
    <property type="evidence" value="ECO:0007669"/>
    <property type="project" value="InterPro"/>
</dbReference>
<evidence type="ECO:0000313" key="1">
    <source>
        <dbReference type="EMBL" id="OGH75000.1"/>
    </source>
</evidence>
<gene>
    <name evidence="1" type="ORF">A3G00_01455</name>
</gene>
<dbReference type="EMBL" id="MFQN01000011">
    <property type="protein sequence ID" value="OGH75000.1"/>
    <property type="molecule type" value="Genomic_DNA"/>
</dbReference>
<protein>
    <recommendedName>
        <fullName evidence="3">Damage-inducible protein J</fullName>
    </recommendedName>
</protein>
<dbReference type="Pfam" id="PF04221">
    <property type="entry name" value="RelB"/>
    <property type="match status" value="1"/>
</dbReference>
<sequence>MSNTVQLRVDKKTKQAVAGIFQSLGLDLSTGVKIYFQQVLRYKGIPFPLVTENGFTKEEERMLLKESAETMALYNSGKRKARKSAKKMFAEIMKD</sequence>
<dbReference type="NCBIfam" id="TIGR02384">
    <property type="entry name" value="RelB_DinJ"/>
    <property type="match status" value="1"/>
</dbReference>
<dbReference type="AlphaFoldDB" id="A0A1F6MTZ7"/>
<dbReference type="Gene3D" id="1.10.1220.10">
    <property type="entry name" value="Met repressor-like"/>
    <property type="match status" value="1"/>
</dbReference>
<accession>A0A1F6MTZ7</accession>
<dbReference type="Proteomes" id="UP000178347">
    <property type="component" value="Unassembled WGS sequence"/>
</dbReference>
<evidence type="ECO:0008006" key="3">
    <source>
        <dbReference type="Google" id="ProtNLM"/>
    </source>
</evidence>
<name>A0A1F6MTZ7_9BACT</name>